<dbReference type="RefSeq" id="WP_112354526.1">
    <property type="nucleotide sequence ID" value="NZ_JBETME010000007.1"/>
</dbReference>
<protein>
    <submittedName>
        <fullName evidence="2">Uncharacterized protein</fullName>
    </submittedName>
</protein>
<name>A0ABD5LS40_AGRRD</name>
<evidence type="ECO:0000256" key="1">
    <source>
        <dbReference type="SAM" id="Phobius"/>
    </source>
</evidence>
<dbReference type="Proteomes" id="UP001438189">
    <property type="component" value="Unassembled WGS sequence"/>
</dbReference>
<evidence type="ECO:0000313" key="3">
    <source>
        <dbReference type="Proteomes" id="UP001438189"/>
    </source>
</evidence>
<feature type="transmembrane region" description="Helical" evidence="1">
    <location>
        <begin position="7"/>
        <end position="30"/>
    </location>
</feature>
<dbReference type="AlphaFoldDB" id="A0ABD5LS40"/>
<sequence>MSDFAYRLAYVVICCAGMLGLWFAVRWLVYGMSDDFVFGALAGGLWATVFFTAAHIIDQRNRQR</sequence>
<accession>A0ABD5LS40</accession>
<keyword evidence="1" id="KW-0472">Membrane</keyword>
<proteinExistence type="predicted"/>
<dbReference type="EMBL" id="JBETME010000007">
    <property type="protein sequence ID" value="MES4992107.1"/>
    <property type="molecule type" value="Genomic_DNA"/>
</dbReference>
<organism evidence="2 3">
    <name type="scientific">Agrobacterium radiobacter</name>
    <dbReference type="NCBI Taxonomy" id="362"/>
    <lineage>
        <taxon>Bacteria</taxon>
        <taxon>Pseudomonadati</taxon>
        <taxon>Pseudomonadota</taxon>
        <taxon>Alphaproteobacteria</taxon>
        <taxon>Hyphomicrobiales</taxon>
        <taxon>Rhizobiaceae</taxon>
        <taxon>Rhizobium/Agrobacterium group</taxon>
        <taxon>Agrobacterium</taxon>
        <taxon>Agrobacterium tumefaciens complex</taxon>
    </lineage>
</organism>
<feature type="transmembrane region" description="Helical" evidence="1">
    <location>
        <begin position="36"/>
        <end position="57"/>
    </location>
</feature>
<keyword evidence="1" id="KW-0812">Transmembrane</keyword>
<reference evidence="2 3" key="1">
    <citation type="submission" date="2024-06" db="EMBL/GenBank/DDBJ databases">
        <title>Genome sequencing of Agrobacterium spp. from tobacco in Serbia.</title>
        <authorList>
            <person name="Ilicic R.J."/>
            <person name="Studholme D.J."/>
            <person name="Jelusic A."/>
            <person name="Barac G."/>
            <person name="Bagi F."/>
            <person name="Popovic Milovanovic T."/>
        </authorList>
    </citation>
    <scope>NUCLEOTIDE SEQUENCE [LARGE SCALE GENOMIC DNA]</scope>
    <source>
        <strain evidence="2 3">DA1</strain>
    </source>
</reference>
<comment type="caution">
    <text evidence="2">The sequence shown here is derived from an EMBL/GenBank/DDBJ whole genome shotgun (WGS) entry which is preliminary data.</text>
</comment>
<keyword evidence="1" id="KW-1133">Transmembrane helix</keyword>
<evidence type="ECO:0000313" key="2">
    <source>
        <dbReference type="EMBL" id="MES4992107.1"/>
    </source>
</evidence>
<gene>
    <name evidence="2" type="ORF">ABVB70_17335</name>
</gene>